<evidence type="ECO:0000313" key="3">
    <source>
        <dbReference type="Proteomes" id="UP000001568"/>
    </source>
</evidence>
<dbReference type="RefSeq" id="XP_001421469.1">
    <property type="nucleotide sequence ID" value="XM_001421432.1"/>
</dbReference>
<sequence length="57" mass="5884">MEGISASALSLQRPRKLANTQQSLLLVRFTGTPTGRRSGNADRSSGARARAEGGGGL</sequence>
<gene>
    <name evidence="2" type="ORF">OSTLU_27526</name>
</gene>
<proteinExistence type="predicted"/>
<name>A4S7K5_OSTLU</name>
<accession>A4S7K5</accession>
<dbReference type="EMBL" id="CP000594">
    <property type="protein sequence ID" value="ABO99762.1"/>
    <property type="molecule type" value="Genomic_DNA"/>
</dbReference>
<dbReference type="KEGG" id="olu:OSTLU_27526"/>
<feature type="region of interest" description="Disordered" evidence="1">
    <location>
        <begin position="1"/>
        <end position="57"/>
    </location>
</feature>
<dbReference type="Proteomes" id="UP000001568">
    <property type="component" value="Chromosome 14"/>
</dbReference>
<evidence type="ECO:0000313" key="2">
    <source>
        <dbReference type="EMBL" id="ABO99762.1"/>
    </source>
</evidence>
<organism evidence="2 3">
    <name type="scientific">Ostreococcus lucimarinus (strain CCE9901)</name>
    <dbReference type="NCBI Taxonomy" id="436017"/>
    <lineage>
        <taxon>Eukaryota</taxon>
        <taxon>Viridiplantae</taxon>
        <taxon>Chlorophyta</taxon>
        <taxon>Mamiellophyceae</taxon>
        <taxon>Mamiellales</taxon>
        <taxon>Bathycoccaceae</taxon>
        <taxon>Ostreococcus</taxon>
    </lineage>
</organism>
<dbReference type="AlphaFoldDB" id="A4S7K5"/>
<dbReference type="HOGENOM" id="CLU_2999857_0_0_1"/>
<keyword evidence="3" id="KW-1185">Reference proteome</keyword>
<feature type="compositionally biased region" description="Low complexity" evidence="1">
    <location>
        <begin position="35"/>
        <end position="48"/>
    </location>
</feature>
<protein>
    <submittedName>
        <fullName evidence="2">Uncharacterized protein</fullName>
    </submittedName>
</protein>
<dbReference type="GeneID" id="5005338"/>
<dbReference type="Gramene" id="ABO99762">
    <property type="protein sequence ID" value="ABO99762"/>
    <property type="gene ID" value="OSTLU_27526"/>
</dbReference>
<reference evidence="2 3" key="1">
    <citation type="journal article" date="2007" name="Proc. Natl. Acad. Sci. U.S.A.">
        <title>The tiny eukaryote Ostreococcus provides genomic insights into the paradox of plankton speciation.</title>
        <authorList>
            <person name="Palenik B."/>
            <person name="Grimwood J."/>
            <person name="Aerts A."/>
            <person name="Rouze P."/>
            <person name="Salamov A."/>
            <person name="Putnam N."/>
            <person name="Dupont C."/>
            <person name="Jorgensen R."/>
            <person name="Derelle E."/>
            <person name="Rombauts S."/>
            <person name="Zhou K."/>
            <person name="Otillar R."/>
            <person name="Merchant S.S."/>
            <person name="Podell S."/>
            <person name="Gaasterland T."/>
            <person name="Napoli C."/>
            <person name="Gendler K."/>
            <person name="Manuell A."/>
            <person name="Tai V."/>
            <person name="Vallon O."/>
            <person name="Piganeau G."/>
            <person name="Jancek S."/>
            <person name="Heijde M."/>
            <person name="Jabbari K."/>
            <person name="Bowler C."/>
            <person name="Lohr M."/>
            <person name="Robbens S."/>
            <person name="Werner G."/>
            <person name="Dubchak I."/>
            <person name="Pazour G.J."/>
            <person name="Ren Q."/>
            <person name="Paulsen I."/>
            <person name="Delwiche C."/>
            <person name="Schmutz J."/>
            <person name="Rokhsar D."/>
            <person name="Van de Peer Y."/>
            <person name="Moreau H."/>
            <person name="Grigoriev I.V."/>
        </authorList>
    </citation>
    <scope>NUCLEOTIDE SEQUENCE [LARGE SCALE GENOMIC DNA]</scope>
    <source>
        <strain evidence="2 3">CCE9901</strain>
    </source>
</reference>
<evidence type="ECO:0000256" key="1">
    <source>
        <dbReference type="SAM" id="MobiDB-lite"/>
    </source>
</evidence>